<keyword evidence="2" id="KW-0378">Hydrolase</keyword>
<protein>
    <recommendedName>
        <fullName evidence="7">Peptidase C1A papain C-terminal domain-containing protein</fullName>
    </recommendedName>
</protein>
<dbReference type="SMART" id="SM00645">
    <property type="entry name" value="Pept_C1"/>
    <property type="match status" value="1"/>
</dbReference>
<reference evidence="8" key="1">
    <citation type="journal article" date="2020" name="bioRxiv">
        <title>Hybrid origin of Populus tomentosa Carr. identified through genome sequencing and phylogenomic analysis.</title>
        <authorList>
            <person name="An X."/>
            <person name="Gao K."/>
            <person name="Chen Z."/>
            <person name="Li J."/>
            <person name="Yang X."/>
            <person name="Yang X."/>
            <person name="Zhou J."/>
            <person name="Guo T."/>
            <person name="Zhao T."/>
            <person name="Huang S."/>
            <person name="Miao D."/>
            <person name="Khan W.U."/>
            <person name="Rao P."/>
            <person name="Ye M."/>
            <person name="Lei B."/>
            <person name="Liao W."/>
            <person name="Wang J."/>
            <person name="Ji L."/>
            <person name="Li Y."/>
            <person name="Guo B."/>
            <person name="Mustafa N.S."/>
            <person name="Li S."/>
            <person name="Yun Q."/>
            <person name="Keller S.R."/>
            <person name="Mao J."/>
            <person name="Zhang R."/>
            <person name="Strauss S.H."/>
        </authorList>
    </citation>
    <scope>NUCLEOTIDE SEQUENCE</scope>
    <source>
        <strain evidence="8">GM15</strain>
        <tissue evidence="8">Leaf</tissue>
    </source>
</reference>
<dbReference type="InterPro" id="IPR000668">
    <property type="entry name" value="Peptidase_C1A_C"/>
</dbReference>
<keyword evidence="5" id="KW-0175">Coiled coil</keyword>
<dbReference type="InterPro" id="IPR039417">
    <property type="entry name" value="Peptidase_C1A_papain-like"/>
</dbReference>
<evidence type="ECO:0000256" key="3">
    <source>
        <dbReference type="ARBA" id="ARBA00022807"/>
    </source>
</evidence>
<keyword evidence="9" id="KW-1185">Reference proteome</keyword>
<dbReference type="InterPro" id="IPR025660">
    <property type="entry name" value="Pept_his_AS"/>
</dbReference>
<feature type="coiled-coil region" evidence="5">
    <location>
        <begin position="111"/>
        <end position="138"/>
    </location>
</feature>
<evidence type="ECO:0000256" key="4">
    <source>
        <dbReference type="ARBA" id="ARBA00023157"/>
    </source>
</evidence>
<accession>A0A8X8A6P5</accession>
<dbReference type="GO" id="GO:0006508">
    <property type="term" value="P:proteolysis"/>
    <property type="evidence" value="ECO:0007669"/>
    <property type="project" value="UniProtKB-KW"/>
</dbReference>
<proteinExistence type="predicted"/>
<keyword evidence="3" id="KW-0788">Thiol protease</keyword>
<evidence type="ECO:0000313" key="9">
    <source>
        <dbReference type="Proteomes" id="UP000886885"/>
    </source>
</evidence>
<dbReference type="PROSITE" id="PS00640">
    <property type="entry name" value="THIOL_PROTEASE_ASN"/>
    <property type="match status" value="1"/>
</dbReference>
<dbReference type="CDD" id="cd02248">
    <property type="entry name" value="Peptidase_C1A"/>
    <property type="match status" value="1"/>
</dbReference>
<evidence type="ECO:0000256" key="5">
    <source>
        <dbReference type="SAM" id="Coils"/>
    </source>
</evidence>
<name>A0A8X8A6P5_POPTO</name>
<keyword evidence="4" id="KW-1015">Disulfide bond</keyword>
<keyword evidence="1" id="KW-0645">Protease</keyword>
<gene>
    <name evidence="8" type="ORF">POTOM_015196</name>
</gene>
<evidence type="ECO:0000256" key="1">
    <source>
        <dbReference type="ARBA" id="ARBA00022670"/>
    </source>
</evidence>
<comment type="caution">
    <text evidence="8">The sequence shown here is derived from an EMBL/GenBank/DDBJ whole genome shotgun (WGS) entry which is preliminary data.</text>
</comment>
<dbReference type="PANTHER" id="PTHR12411">
    <property type="entry name" value="CYSTEINE PROTEASE FAMILY C1-RELATED"/>
    <property type="match status" value="1"/>
</dbReference>
<dbReference type="GO" id="GO:0008234">
    <property type="term" value="F:cysteine-type peptidase activity"/>
    <property type="evidence" value="ECO:0007669"/>
    <property type="project" value="UniProtKB-KW"/>
</dbReference>
<dbReference type="Pfam" id="PF00112">
    <property type="entry name" value="Peptidase_C1"/>
    <property type="match status" value="1"/>
</dbReference>
<dbReference type="InterPro" id="IPR013128">
    <property type="entry name" value="Peptidase_C1A"/>
</dbReference>
<organism evidence="8 9">
    <name type="scientific">Populus tomentosa</name>
    <name type="common">Chinese white poplar</name>
    <dbReference type="NCBI Taxonomy" id="118781"/>
    <lineage>
        <taxon>Eukaryota</taxon>
        <taxon>Viridiplantae</taxon>
        <taxon>Streptophyta</taxon>
        <taxon>Embryophyta</taxon>
        <taxon>Tracheophyta</taxon>
        <taxon>Spermatophyta</taxon>
        <taxon>Magnoliopsida</taxon>
        <taxon>eudicotyledons</taxon>
        <taxon>Gunneridae</taxon>
        <taxon>Pentapetalae</taxon>
        <taxon>rosids</taxon>
        <taxon>fabids</taxon>
        <taxon>Malpighiales</taxon>
        <taxon>Salicaceae</taxon>
        <taxon>Saliceae</taxon>
        <taxon>Populus</taxon>
    </lineage>
</organism>
<feature type="compositionally biased region" description="Polar residues" evidence="6">
    <location>
        <begin position="26"/>
        <end position="35"/>
    </location>
</feature>
<evidence type="ECO:0000256" key="2">
    <source>
        <dbReference type="ARBA" id="ARBA00022801"/>
    </source>
</evidence>
<evidence type="ECO:0000259" key="7">
    <source>
        <dbReference type="SMART" id="SM00645"/>
    </source>
</evidence>
<dbReference type="AlphaFoldDB" id="A0A8X8A6P5"/>
<evidence type="ECO:0000313" key="8">
    <source>
        <dbReference type="EMBL" id="KAG6778848.1"/>
    </source>
</evidence>
<feature type="domain" description="Peptidase C1A papain C-terminal" evidence="7">
    <location>
        <begin position="144"/>
        <end position="358"/>
    </location>
</feature>
<dbReference type="PROSITE" id="PS00639">
    <property type="entry name" value="THIOL_PROTEASE_HIS"/>
    <property type="match status" value="1"/>
</dbReference>
<dbReference type="Proteomes" id="UP000886885">
    <property type="component" value="Chromosome 4A"/>
</dbReference>
<dbReference type="EMBL" id="JAAWWB010000007">
    <property type="protein sequence ID" value="KAG6778848.1"/>
    <property type="molecule type" value="Genomic_DNA"/>
</dbReference>
<dbReference type="InterPro" id="IPR025661">
    <property type="entry name" value="Pept_asp_AS"/>
</dbReference>
<feature type="region of interest" description="Disordered" evidence="6">
    <location>
        <begin position="15"/>
        <end position="35"/>
    </location>
</feature>
<evidence type="ECO:0000256" key="6">
    <source>
        <dbReference type="SAM" id="MobiDB-lite"/>
    </source>
</evidence>
<sequence length="361" mass="39814">MRLCDDDWVVGKRRKMSDGLRGGGNDQQLSSPKTSTQKTLILLTGLMEGEAPLLLSSSPALDEGSCAAGWLDPSLLCFHPCFLTPLLSDAPLPIRSKDEEIRMKDMRRLDHELALKDIRRLERELAMKDEEIRMKDIRLLEHELAMKDIRRFEDDLAMKDEEMRRCCWAFSTVAAMEGIIMLKTGNLISLSEQQLVDCDVGNKGCEGGLMDNAFKYIIRNGGLTSEDNYPYQGADGTCYSEKAASIAAEITGYEDVPQNNENALLQAVAKQPVSVAIDGGGNDFRFYSSGVFEGDCGTNLNHAVTAIGYGTDSDGTDYWLVKNSWGTSWGESGYMRMRRGIGSSEGLCGVAKDASYPTVHE</sequence>
<dbReference type="FunFam" id="3.90.70.10:FF:000332">
    <property type="entry name" value="Cathepsin L1"/>
    <property type="match status" value="1"/>
</dbReference>
<dbReference type="OrthoDB" id="10253408at2759"/>